<keyword evidence="1" id="KW-1133">Transmembrane helix</keyword>
<evidence type="ECO:0000256" key="1">
    <source>
        <dbReference type="SAM" id="Phobius"/>
    </source>
</evidence>
<dbReference type="Gramene" id="Psat06G0511500-T1">
    <property type="protein sequence ID" value="KAI5400048.1"/>
    <property type="gene ID" value="KIW84_065115"/>
</dbReference>
<gene>
    <name evidence="2" type="ORF">KIW84_065115</name>
</gene>
<dbReference type="Proteomes" id="UP001058974">
    <property type="component" value="Chromosome 6"/>
</dbReference>
<dbReference type="PANTHER" id="PTHR35475">
    <property type="entry name" value="WD REPEAT PROTEIN"/>
    <property type="match status" value="1"/>
</dbReference>
<accession>A0A9D4WC17</accession>
<keyword evidence="1" id="KW-0472">Membrane</keyword>
<protein>
    <submittedName>
        <fullName evidence="2">Uncharacterized protein</fullName>
    </submittedName>
</protein>
<reference evidence="2 3" key="1">
    <citation type="journal article" date="2022" name="Nat. Genet.">
        <title>Improved pea reference genome and pan-genome highlight genomic features and evolutionary characteristics.</title>
        <authorList>
            <person name="Yang T."/>
            <person name="Liu R."/>
            <person name="Luo Y."/>
            <person name="Hu S."/>
            <person name="Wang D."/>
            <person name="Wang C."/>
            <person name="Pandey M.K."/>
            <person name="Ge S."/>
            <person name="Xu Q."/>
            <person name="Li N."/>
            <person name="Li G."/>
            <person name="Huang Y."/>
            <person name="Saxena R.K."/>
            <person name="Ji Y."/>
            <person name="Li M."/>
            <person name="Yan X."/>
            <person name="He Y."/>
            <person name="Liu Y."/>
            <person name="Wang X."/>
            <person name="Xiang C."/>
            <person name="Varshney R.K."/>
            <person name="Ding H."/>
            <person name="Gao S."/>
            <person name="Zong X."/>
        </authorList>
    </citation>
    <scope>NUCLEOTIDE SEQUENCE [LARGE SCALE GENOMIC DNA]</scope>
    <source>
        <strain evidence="2 3">cv. Zhongwan 6</strain>
    </source>
</reference>
<dbReference type="AlphaFoldDB" id="A0A9D4WC17"/>
<feature type="transmembrane region" description="Helical" evidence="1">
    <location>
        <begin position="126"/>
        <end position="146"/>
    </location>
</feature>
<evidence type="ECO:0000313" key="2">
    <source>
        <dbReference type="EMBL" id="KAI5400048.1"/>
    </source>
</evidence>
<keyword evidence="3" id="KW-1185">Reference proteome</keyword>
<evidence type="ECO:0000313" key="3">
    <source>
        <dbReference type="Proteomes" id="UP001058974"/>
    </source>
</evidence>
<sequence length="199" mass="22432">MKNRVIKKELGMEEEKEALVGEREKDQSDSDEVKNVEIHLFRQGEGPIAVFKSELGGVEQNRLDVRQILHKHSLKSIFAFNPRSGRAAPIRFNPKTGKSVLPYRNGAVLYIDGEPKESLLKPLSRILIGVALITIMIMLVSGDIAISSTPEWVQKLNVSGVNFPPLIVACVVVVFSRMRHRTRGFLKRLGHMMSDRMFL</sequence>
<organism evidence="2 3">
    <name type="scientific">Pisum sativum</name>
    <name type="common">Garden pea</name>
    <name type="synonym">Lathyrus oleraceus</name>
    <dbReference type="NCBI Taxonomy" id="3888"/>
    <lineage>
        <taxon>Eukaryota</taxon>
        <taxon>Viridiplantae</taxon>
        <taxon>Streptophyta</taxon>
        <taxon>Embryophyta</taxon>
        <taxon>Tracheophyta</taxon>
        <taxon>Spermatophyta</taxon>
        <taxon>Magnoliopsida</taxon>
        <taxon>eudicotyledons</taxon>
        <taxon>Gunneridae</taxon>
        <taxon>Pentapetalae</taxon>
        <taxon>rosids</taxon>
        <taxon>fabids</taxon>
        <taxon>Fabales</taxon>
        <taxon>Fabaceae</taxon>
        <taxon>Papilionoideae</taxon>
        <taxon>50 kb inversion clade</taxon>
        <taxon>NPAAA clade</taxon>
        <taxon>Hologalegina</taxon>
        <taxon>IRL clade</taxon>
        <taxon>Fabeae</taxon>
        <taxon>Lathyrus</taxon>
    </lineage>
</organism>
<dbReference type="EMBL" id="JAMSHJ010000006">
    <property type="protein sequence ID" value="KAI5400048.1"/>
    <property type="molecule type" value="Genomic_DNA"/>
</dbReference>
<comment type="caution">
    <text evidence="2">The sequence shown here is derived from an EMBL/GenBank/DDBJ whole genome shotgun (WGS) entry which is preliminary data.</text>
</comment>
<name>A0A9D4WC17_PEA</name>
<keyword evidence="1" id="KW-0812">Transmembrane</keyword>
<dbReference type="PANTHER" id="PTHR35475:SF1">
    <property type="entry name" value="WD REPEAT PROTEIN"/>
    <property type="match status" value="1"/>
</dbReference>
<proteinExistence type="predicted"/>
<feature type="transmembrane region" description="Helical" evidence="1">
    <location>
        <begin position="158"/>
        <end position="178"/>
    </location>
</feature>